<dbReference type="InterPro" id="IPR023375">
    <property type="entry name" value="ADC_dom_sf"/>
</dbReference>
<organism evidence="1 2">
    <name type="scientific">Actinospica acidiphila</name>
    <dbReference type="NCBI Taxonomy" id="304899"/>
    <lineage>
        <taxon>Bacteria</taxon>
        <taxon>Bacillati</taxon>
        <taxon>Actinomycetota</taxon>
        <taxon>Actinomycetes</taxon>
        <taxon>Catenulisporales</taxon>
        <taxon>Actinospicaceae</taxon>
        <taxon>Actinospica</taxon>
    </lineage>
</organism>
<protein>
    <submittedName>
        <fullName evidence="1">Acetoacetate decarboxylase</fullName>
    </submittedName>
</protein>
<gene>
    <name evidence="1" type="ORF">G3I18_21110</name>
</gene>
<dbReference type="SUPFAM" id="SSF160104">
    <property type="entry name" value="Acetoacetate decarboxylase-like"/>
    <property type="match status" value="1"/>
</dbReference>
<evidence type="ECO:0000313" key="1">
    <source>
        <dbReference type="EMBL" id="NEC51040.1"/>
    </source>
</evidence>
<dbReference type="EMBL" id="JAAGNA010000738">
    <property type="protein sequence ID" value="NEC51040.1"/>
    <property type="molecule type" value="Genomic_DNA"/>
</dbReference>
<evidence type="ECO:0000313" key="2">
    <source>
        <dbReference type="Proteomes" id="UP000471745"/>
    </source>
</evidence>
<comment type="caution">
    <text evidence="1">The sequence shown here is derived from an EMBL/GenBank/DDBJ whole genome shotgun (WGS) entry which is preliminary data.</text>
</comment>
<dbReference type="AlphaFoldDB" id="A0A9X5CM59"/>
<dbReference type="RefSeq" id="WP_122212965.1">
    <property type="nucleotide sequence ID" value="NZ_JAAGNA010000738.1"/>
</dbReference>
<dbReference type="Pfam" id="PF06314">
    <property type="entry name" value="ADC"/>
    <property type="match status" value="1"/>
</dbReference>
<dbReference type="InterPro" id="IPR010451">
    <property type="entry name" value="Acetoacetate_decarboxylase"/>
</dbReference>
<sequence>MLKGYTVPLSPKGEANIAPTPPWHYAGDIVGVEFFTEPSAAEATLPEGLDPDPDTSGRVVAFFVDWQFNGEQDEYLDPVRSQYREFFVLVDARHQGRPVSWCPYIYVDNHHALARGWIQGFPKKAGNVHQTRVFASPGKASPTLSPGARFGATVSSDERTLAEARVTLEAPMEDPSALLARDTINLRHFPTLEVGKYDKPAVHELVRMDYADQQVADVWTGTSEITLFPAVGEELADLAPVRPGMGFRASMSYNVTQVEPLG</sequence>
<reference evidence="1 2" key="1">
    <citation type="submission" date="2020-01" db="EMBL/GenBank/DDBJ databases">
        <title>Insect and environment-associated Actinomycetes.</title>
        <authorList>
            <person name="Currrie C."/>
            <person name="Chevrette M."/>
            <person name="Carlson C."/>
            <person name="Stubbendieck R."/>
            <person name="Wendt-Pienkowski E."/>
        </authorList>
    </citation>
    <scope>NUCLEOTIDE SEQUENCE [LARGE SCALE GENOMIC DNA]</scope>
    <source>
        <strain evidence="1 2">SID8189</strain>
    </source>
</reference>
<dbReference type="Gene3D" id="2.40.400.10">
    <property type="entry name" value="Acetoacetate decarboxylase-like"/>
    <property type="match status" value="1"/>
</dbReference>
<dbReference type="Proteomes" id="UP000471745">
    <property type="component" value="Unassembled WGS sequence"/>
</dbReference>
<keyword evidence="2" id="KW-1185">Reference proteome</keyword>
<proteinExistence type="predicted"/>
<accession>A0A9X5CM59</accession>
<dbReference type="GO" id="GO:0016829">
    <property type="term" value="F:lyase activity"/>
    <property type="evidence" value="ECO:0007669"/>
    <property type="project" value="InterPro"/>
</dbReference>
<name>A0A9X5CM59_9ACTN</name>